<feature type="compositionally biased region" description="Basic and acidic residues" evidence="1">
    <location>
        <begin position="15"/>
        <end position="26"/>
    </location>
</feature>
<gene>
    <name evidence="2" type="ORF">RIF29_28673</name>
</gene>
<name>A0AAN9HZK9_CROPI</name>
<reference evidence="2 3" key="1">
    <citation type="submission" date="2024-01" db="EMBL/GenBank/DDBJ databases">
        <title>The genomes of 5 underutilized Papilionoideae crops provide insights into root nodulation and disease resistanc.</title>
        <authorList>
            <person name="Yuan L."/>
        </authorList>
    </citation>
    <scope>NUCLEOTIDE SEQUENCE [LARGE SCALE GENOMIC DNA]</scope>
    <source>
        <strain evidence="2">ZHUSHIDOU_FW_LH</strain>
        <tissue evidence="2">Leaf</tissue>
    </source>
</reference>
<evidence type="ECO:0000313" key="2">
    <source>
        <dbReference type="EMBL" id="KAK7255266.1"/>
    </source>
</evidence>
<organism evidence="2 3">
    <name type="scientific">Crotalaria pallida</name>
    <name type="common">Smooth rattlebox</name>
    <name type="synonym">Crotalaria striata</name>
    <dbReference type="NCBI Taxonomy" id="3830"/>
    <lineage>
        <taxon>Eukaryota</taxon>
        <taxon>Viridiplantae</taxon>
        <taxon>Streptophyta</taxon>
        <taxon>Embryophyta</taxon>
        <taxon>Tracheophyta</taxon>
        <taxon>Spermatophyta</taxon>
        <taxon>Magnoliopsida</taxon>
        <taxon>eudicotyledons</taxon>
        <taxon>Gunneridae</taxon>
        <taxon>Pentapetalae</taxon>
        <taxon>rosids</taxon>
        <taxon>fabids</taxon>
        <taxon>Fabales</taxon>
        <taxon>Fabaceae</taxon>
        <taxon>Papilionoideae</taxon>
        <taxon>50 kb inversion clade</taxon>
        <taxon>genistoids sensu lato</taxon>
        <taxon>core genistoids</taxon>
        <taxon>Crotalarieae</taxon>
        <taxon>Crotalaria</taxon>
    </lineage>
</organism>
<proteinExistence type="predicted"/>
<dbReference type="AlphaFoldDB" id="A0AAN9HZK9"/>
<protein>
    <submittedName>
        <fullName evidence="2">Uncharacterized protein</fullName>
    </submittedName>
</protein>
<evidence type="ECO:0000256" key="1">
    <source>
        <dbReference type="SAM" id="MobiDB-lite"/>
    </source>
</evidence>
<sequence length="94" mass="11127">MRRSYIQPSHHNHQAFHDEHGKEKSTNFIEKRNTATSSHGFEKKRESNVAKKLERMPTEDIDAKADAFIKNFKHHLLIQRLQSIQNHEQILARD</sequence>
<dbReference type="Pfam" id="PF05553">
    <property type="entry name" value="DUF761"/>
    <property type="match status" value="1"/>
</dbReference>
<comment type="caution">
    <text evidence="2">The sequence shown here is derived from an EMBL/GenBank/DDBJ whole genome shotgun (WGS) entry which is preliminary data.</text>
</comment>
<dbReference type="Proteomes" id="UP001372338">
    <property type="component" value="Unassembled WGS sequence"/>
</dbReference>
<feature type="region of interest" description="Disordered" evidence="1">
    <location>
        <begin position="1"/>
        <end position="26"/>
    </location>
</feature>
<dbReference type="InterPro" id="IPR008480">
    <property type="entry name" value="DUF761_pln"/>
</dbReference>
<accession>A0AAN9HZK9</accession>
<keyword evidence="3" id="KW-1185">Reference proteome</keyword>
<evidence type="ECO:0000313" key="3">
    <source>
        <dbReference type="Proteomes" id="UP001372338"/>
    </source>
</evidence>
<dbReference type="EMBL" id="JAYWIO010000006">
    <property type="protein sequence ID" value="KAK7255266.1"/>
    <property type="molecule type" value="Genomic_DNA"/>
</dbReference>